<dbReference type="InterPro" id="IPR003094">
    <property type="entry name" value="6Pfruct_kin"/>
</dbReference>
<dbReference type="SUPFAM" id="SSF53254">
    <property type="entry name" value="Phosphoglycerate mutase-like"/>
    <property type="match status" value="1"/>
</dbReference>
<protein>
    <recommendedName>
        <fullName evidence="4">6-phosphofructo-2-kinase</fullName>
    </recommendedName>
</protein>
<dbReference type="Pfam" id="PF00300">
    <property type="entry name" value="His_Phos_1"/>
    <property type="match status" value="1"/>
</dbReference>
<gene>
    <name evidence="2" type="ORF">L9F63_022209</name>
</gene>
<evidence type="ECO:0000313" key="2">
    <source>
        <dbReference type="EMBL" id="KAJ9583443.1"/>
    </source>
</evidence>
<dbReference type="GO" id="GO:0003873">
    <property type="term" value="F:6-phosphofructo-2-kinase activity"/>
    <property type="evidence" value="ECO:0007669"/>
    <property type="project" value="TreeGrafter"/>
</dbReference>
<reference evidence="2" key="2">
    <citation type="submission" date="2023-05" db="EMBL/GenBank/DDBJ databases">
        <authorList>
            <person name="Fouks B."/>
        </authorList>
    </citation>
    <scope>NUCLEOTIDE SEQUENCE</scope>
    <source>
        <strain evidence="2">Stay&amp;Tobe</strain>
        <tissue evidence="2">Testes</tissue>
    </source>
</reference>
<evidence type="ECO:0008006" key="4">
    <source>
        <dbReference type="Google" id="ProtNLM"/>
    </source>
</evidence>
<dbReference type="PANTHER" id="PTHR10606:SF44">
    <property type="entry name" value="6-PHOSPHOFRUCTO 2-KINASE_FRUCTOSE 2,6-BISPHOSPHATASE LONG FORM"/>
    <property type="match status" value="1"/>
</dbReference>
<dbReference type="Gene3D" id="3.40.50.1240">
    <property type="entry name" value="Phosphoglycerate mutase-like"/>
    <property type="match status" value="1"/>
</dbReference>
<dbReference type="PIRSF" id="PIRSF000709">
    <property type="entry name" value="6PFK_2-Ptase"/>
    <property type="match status" value="1"/>
</dbReference>
<dbReference type="InterPro" id="IPR029033">
    <property type="entry name" value="His_PPase_superfam"/>
</dbReference>
<dbReference type="GO" id="GO:0005524">
    <property type="term" value="F:ATP binding"/>
    <property type="evidence" value="ECO:0007669"/>
    <property type="project" value="InterPro"/>
</dbReference>
<evidence type="ECO:0000313" key="3">
    <source>
        <dbReference type="Proteomes" id="UP001233999"/>
    </source>
</evidence>
<dbReference type="GO" id="GO:0006003">
    <property type="term" value="P:fructose 2,6-bisphosphate metabolic process"/>
    <property type="evidence" value="ECO:0007669"/>
    <property type="project" value="InterPro"/>
</dbReference>
<dbReference type="AlphaFoldDB" id="A0AAD7ZMX2"/>
<proteinExistence type="inferred from homology"/>
<keyword evidence="3" id="KW-1185">Reference proteome</keyword>
<sequence>MTYDDIETKHPAEFQARAKDKFNYRYPGGESYKDIVARLEPIIIEMERQRNILVISHQAVIRCLLGFFLGTPP</sequence>
<evidence type="ECO:0000256" key="1">
    <source>
        <dbReference type="ARBA" id="ARBA00008408"/>
    </source>
</evidence>
<dbReference type="GO" id="GO:0005829">
    <property type="term" value="C:cytosol"/>
    <property type="evidence" value="ECO:0007669"/>
    <property type="project" value="TreeGrafter"/>
</dbReference>
<reference evidence="2" key="1">
    <citation type="journal article" date="2023" name="IScience">
        <title>Live-bearing cockroach genome reveals convergent evolutionary mechanisms linked to viviparity in insects and beyond.</title>
        <authorList>
            <person name="Fouks B."/>
            <person name="Harrison M.C."/>
            <person name="Mikhailova A.A."/>
            <person name="Marchal E."/>
            <person name="English S."/>
            <person name="Carruthers M."/>
            <person name="Jennings E.C."/>
            <person name="Chiamaka E.L."/>
            <person name="Frigard R.A."/>
            <person name="Pippel M."/>
            <person name="Attardo G.M."/>
            <person name="Benoit J.B."/>
            <person name="Bornberg-Bauer E."/>
            <person name="Tobe S.S."/>
        </authorList>
    </citation>
    <scope>NUCLEOTIDE SEQUENCE</scope>
    <source>
        <strain evidence="2">Stay&amp;Tobe</strain>
    </source>
</reference>
<dbReference type="Proteomes" id="UP001233999">
    <property type="component" value="Unassembled WGS sequence"/>
</dbReference>
<dbReference type="PANTHER" id="PTHR10606">
    <property type="entry name" value="6-PHOSPHOFRUCTO-2-KINASE/FRUCTOSE-2,6-BISPHOSPHATASE"/>
    <property type="match status" value="1"/>
</dbReference>
<comment type="similarity">
    <text evidence="1">In the C-terminal section; belongs to the phosphoglycerate mutase family.</text>
</comment>
<accession>A0AAD7ZMX2</accession>
<dbReference type="EMBL" id="JASPKZ010007595">
    <property type="protein sequence ID" value="KAJ9583443.1"/>
    <property type="molecule type" value="Genomic_DNA"/>
</dbReference>
<feature type="non-terminal residue" evidence="2">
    <location>
        <position position="73"/>
    </location>
</feature>
<dbReference type="InterPro" id="IPR013078">
    <property type="entry name" value="His_Pase_superF_clade-1"/>
</dbReference>
<name>A0AAD7ZMX2_DIPPU</name>
<comment type="caution">
    <text evidence="2">The sequence shown here is derived from an EMBL/GenBank/DDBJ whole genome shotgun (WGS) entry which is preliminary data.</text>
</comment>
<organism evidence="2 3">
    <name type="scientific">Diploptera punctata</name>
    <name type="common">Pacific beetle cockroach</name>
    <dbReference type="NCBI Taxonomy" id="6984"/>
    <lineage>
        <taxon>Eukaryota</taxon>
        <taxon>Metazoa</taxon>
        <taxon>Ecdysozoa</taxon>
        <taxon>Arthropoda</taxon>
        <taxon>Hexapoda</taxon>
        <taxon>Insecta</taxon>
        <taxon>Pterygota</taxon>
        <taxon>Neoptera</taxon>
        <taxon>Polyneoptera</taxon>
        <taxon>Dictyoptera</taxon>
        <taxon>Blattodea</taxon>
        <taxon>Blaberoidea</taxon>
        <taxon>Blaberidae</taxon>
        <taxon>Diplopterinae</taxon>
        <taxon>Diploptera</taxon>
    </lineage>
</organism>
<dbReference type="GO" id="GO:0004331">
    <property type="term" value="F:fructose-2,6-bisphosphate 2-phosphatase activity"/>
    <property type="evidence" value="ECO:0007669"/>
    <property type="project" value="TreeGrafter"/>
</dbReference>